<dbReference type="SFLD" id="SFLDG01129">
    <property type="entry name" value="C1.5:_HAD__Beta-PGM__Phosphata"/>
    <property type="match status" value="1"/>
</dbReference>
<dbReference type="InterPro" id="IPR006439">
    <property type="entry name" value="HAD-SF_hydro_IA"/>
</dbReference>
<dbReference type="RefSeq" id="WP_144864666.1">
    <property type="nucleotide sequence ID" value="NZ_LR213783.1"/>
</dbReference>
<evidence type="ECO:0000313" key="2">
    <source>
        <dbReference type="Proteomes" id="UP000320055"/>
    </source>
</evidence>
<reference evidence="1 2" key="1">
    <citation type="submission" date="2019-01" db="EMBL/GenBank/DDBJ databases">
        <authorList>
            <person name="Brito A."/>
        </authorList>
    </citation>
    <scope>NUCLEOTIDE SEQUENCE [LARGE SCALE GENOMIC DNA]</scope>
    <source>
        <strain evidence="1">1</strain>
    </source>
</reference>
<dbReference type="InterPro" id="IPR036412">
    <property type="entry name" value="HAD-like_sf"/>
</dbReference>
<dbReference type="EMBL" id="CAACVJ010000135">
    <property type="protein sequence ID" value="VEP13781.1"/>
    <property type="molecule type" value="Genomic_DNA"/>
</dbReference>
<dbReference type="InterPro" id="IPR050155">
    <property type="entry name" value="HAD-like_hydrolase_sf"/>
</dbReference>
<dbReference type="PANTHER" id="PTHR43434">
    <property type="entry name" value="PHOSPHOGLYCOLATE PHOSPHATASE"/>
    <property type="match status" value="1"/>
</dbReference>
<evidence type="ECO:0000313" key="1">
    <source>
        <dbReference type="EMBL" id="VEP13781.1"/>
    </source>
</evidence>
<sequence length="245" mass="26567">MAEIACNDVIFSDIKAIFFDKDGTLEDSRLFLQELAQERVNQIAISMPQIADSLLIALGVTDNGLDPKGLMAVGSREENELAAAAYIASSGCGWFAAKELAHRAFDKVANKVMPNRKSSPMFPGSLEVLKSLAATNLKLGIISADSTVGIKTFVEREQINSYFQLLLGSDRILSKPSPLLYLKACQMLNVQPYNTLMVGDSLGDILMAQQANARGTIGISWDNPTAKHLDSATVIIDNLDVIKVF</sequence>
<dbReference type="PANTHER" id="PTHR43434:SF1">
    <property type="entry name" value="PHOSPHOGLYCOLATE PHOSPHATASE"/>
    <property type="match status" value="1"/>
</dbReference>
<dbReference type="AlphaFoldDB" id="A0A563VQU8"/>
<accession>A0A563VQU8</accession>
<dbReference type="Gene3D" id="1.10.150.240">
    <property type="entry name" value="Putative phosphatase, domain 2"/>
    <property type="match status" value="1"/>
</dbReference>
<dbReference type="InterPro" id="IPR023214">
    <property type="entry name" value="HAD_sf"/>
</dbReference>
<dbReference type="InterPro" id="IPR023198">
    <property type="entry name" value="PGP-like_dom2"/>
</dbReference>
<dbReference type="GO" id="GO:0008967">
    <property type="term" value="F:phosphoglycolate phosphatase activity"/>
    <property type="evidence" value="ECO:0007669"/>
    <property type="project" value="TreeGrafter"/>
</dbReference>
<name>A0A563VQU8_9CYAN</name>
<organism evidence="1 2">
    <name type="scientific">Hyella patelloides LEGE 07179</name>
    <dbReference type="NCBI Taxonomy" id="945734"/>
    <lineage>
        <taxon>Bacteria</taxon>
        <taxon>Bacillati</taxon>
        <taxon>Cyanobacteriota</taxon>
        <taxon>Cyanophyceae</taxon>
        <taxon>Pleurocapsales</taxon>
        <taxon>Hyellaceae</taxon>
        <taxon>Hyella</taxon>
    </lineage>
</organism>
<dbReference type="NCBIfam" id="TIGR01549">
    <property type="entry name" value="HAD-SF-IA-v1"/>
    <property type="match status" value="1"/>
</dbReference>
<keyword evidence="2" id="KW-1185">Reference proteome</keyword>
<protein>
    <submittedName>
        <fullName evidence="1">Haloacid dehalogenase superfamily enzyme, subfamily IA</fullName>
    </submittedName>
</protein>
<dbReference type="Proteomes" id="UP000320055">
    <property type="component" value="Unassembled WGS sequence"/>
</dbReference>
<dbReference type="Gene3D" id="3.40.50.1000">
    <property type="entry name" value="HAD superfamily/HAD-like"/>
    <property type="match status" value="1"/>
</dbReference>
<dbReference type="Pfam" id="PF00702">
    <property type="entry name" value="Hydrolase"/>
    <property type="match status" value="1"/>
</dbReference>
<dbReference type="GO" id="GO:0006281">
    <property type="term" value="P:DNA repair"/>
    <property type="evidence" value="ECO:0007669"/>
    <property type="project" value="TreeGrafter"/>
</dbReference>
<dbReference type="SFLD" id="SFLDS00003">
    <property type="entry name" value="Haloacid_Dehalogenase"/>
    <property type="match status" value="1"/>
</dbReference>
<dbReference type="OrthoDB" id="9797743at2"/>
<dbReference type="SUPFAM" id="SSF56784">
    <property type="entry name" value="HAD-like"/>
    <property type="match status" value="1"/>
</dbReference>
<proteinExistence type="predicted"/>
<dbReference type="GO" id="GO:0005829">
    <property type="term" value="C:cytosol"/>
    <property type="evidence" value="ECO:0007669"/>
    <property type="project" value="TreeGrafter"/>
</dbReference>
<gene>
    <name evidence="1" type="ORF">H1P_220022</name>
</gene>